<proteinExistence type="predicted"/>
<dbReference type="EMBL" id="RXIH01000035">
    <property type="protein sequence ID" value="RZN55810.1"/>
    <property type="molecule type" value="Genomic_DNA"/>
</dbReference>
<keyword evidence="5" id="KW-0949">S-adenosyl-L-methionine</keyword>
<dbReference type="InterPro" id="IPR056744">
    <property type="entry name" value="TRM5/TYW2-like_N"/>
</dbReference>
<comment type="catalytic activity">
    <reaction evidence="9">
        <text>guanosine(37) in tRNA + S-adenosyl-L-methionine = N(1)-methylguanosine(37) in tRNA + S-adenosyl-L-homocysteine + H(+)</text>
        <dbReference type="Rhea" id="RHEA:36899"/>
        <dbReference type="Rhea" id="RHEA-COMP:10145"/>
        <dbReference type="Rhea" id="RHEA-COMP:10147"/>
        <dbReference type="ChEBI" id="CHEBI:15378"/>
        <dbReference type="ChEBI" id="CHEBI:57856"/>
        <dbReference type="ChEBI" id="CHEBI:59789"/>
        <dbReference type="ChEBI" id="CHEBI:73542"/>
        <dbReference type="ChEBI" id="CHEBI:74269"/>
        <dbReference type="EC" id="2.1.1.228"/>
    </reaction>
</comment>
<evidence type="ECO:0000256" key="6">
    <source>
        <dbReference type="ARBA" id="ARBA00022694"/>
    </source>
</evidence>
<dbReference type="PANTHER" id="PTHR23245:SF36">
    <property type="entry name" value="TRNA (GUANINE(37)-N1)-METHYLTRANSFERASE"/>
    <property type="match status" value="1"/>
</dbReference>
<dbReference type="Gene3D" id="3.40.50.150">
    <property type="entry name" value="Vaccinia Virus protein VP39"/>
    <property type="match status" value="1"/>
</dbReference>
<dbReference type="AlphaFoldDB" id="A0A523BB61"/>
<dbReference type="PROSITE" id="PS51684">
    <property type="entry name" value="SAM_MT_TRM5_TYW2"/>
    <property type="match status" value="1"/>
</dbReference>
<gene>
    <name evidence="12" type="ORF">DSO09_05070</name>
    <name evidence="11" type="ORF">EF809_04520</name>
</gene>
<evidence type="ECO:0000259" key="10">
    <source>
        <dbReference type="PROSITE" id="PS51684"/>
    </source>
</evidence>
<dbReference type="EC" id="2.1.1.228" evidence="1"/>
<dbReference type="EMBL" id="QNVI01000058">
    <property type="protein sequence ID" value="TDA38155.1"/>
    <property type="molecule type" value="Genomic_DNA"/>
</dbReference>
<keyword evidence="2" id="KW-0963">Cytoplasm</keyword>
<dbReference type="GO" id="GO:0005737">
    <property type="term" value="C:cytoplasm"/>
    <property type="evidence" value="ECO:0007669"/>
    <property type="project" value="TreeGrafter"/>
</dbReference>
<dbReference type="FunFam" id="3.30.300.110:FF:000001">
    <property type="entry name" value="tRNA (guanine(37)-N1)-methyltransferase"/>
    <property type="match status" value="1"/>
</dbReference>
<dbReference type="Pfam" id="PF18093">
    <property type="entry name" value="Trm5_N"/>
    <property type="match status" value="1"/>
</dbReference>
<reference evidence="11 13" key="2">
    <citation type="journal article" date="2019" name="Nat. Microbiol.">
        <title>Wide diversity of methane and short-chain alkane metabolisms in uncultured archaea.</title>
        <authorList>
            <person name="Borrel G."/>
            <person name="Adam P.S."/>
            <person name="McKay L.J."/>
            <person name="Chen L.X."/>
            <person name="Sierra-Garcia I.N."/>
            <person name="Sieber C.M."/>
            <person name="Letourneur Q."/>
            <person name="Ghozlane A."/>
            <person name="Andersen G.L."/>
            <person name="Li W.J."/>
            <person name="Hallam S.J."/>
            <person name="Muyzer G."/>
            <person name="de Oliveira V.M."/>
            <person name="Inskeep W.P."/>
            <person name="Banfield J.F."/>
            <person name="Gribaldo S."/>
        </authorList>
    </citation>
    <scope>NUCLEOTIDE SEQUENCE [LARGE SCALE GENOMIC DNA]</scope>
    <source>
        <strain evidence="11">Verst-YHS</strain>
    </source>
</reference>
<comment type="caution">
    <text evidence="12">The sequence shown here is derived from an EMBL/GenBank/DDBJ whole genome shotgun (WGS) entry which is preliminary data.</text>
</comment>
<evidence type="ECO:0000256" key="9">
    <source>
        <dbReference type="ARBA" id="ARBA00047783"/>
    </source>
</evidence>
<protein>
    <recommendedName>
        <fullName evidence="1">tRNA (guanine(37)-N(1))-methyltransferase</fullName>
        <ecNumber evidence="1">2.1.1.228</ecNumber>
    </recommendedName>
    <alternativeName>
        <fullName evidence="7">M1G-methyltransferase</fullName>
    </alternativeName>
    <alternativeName>
        <fullName evidence="8">tRNA [GM37] methyltransferase</fullName>
    </alternativeName>
</protein>
<evidence type="ECO:0000313" key="13">
    <source>
        <dbReference type="Proteomes" id="UP000316080"/>
    </source>
</evidence>
<evidence type="ECO:0000313" key="14">
    <source>
        <dbReference type="Proteomes" id="UP000317265"/>
    </source>
</evidence>
<evidence type="ECO:0000256" key="7">
    <source>
        <dbReference type="ARBA" id="ARBA00029736"/>
    </source>
</evidence>
<dbReference type="PANTHER" id="PTHR23245">
    <property type="entry name" value="TRNA METHYLTRANSFERASE"/>
    <property type="match status" value="1"/>
</dbReference>
<feature type="domain" description="SAM-dependent methyltransferase TRM5/TYW2-type" evidence="10">
    <location>
        <begin position="101"/>
        <end position="350"/>
    </location>
</feature>
<dbReference type="Gene3D" id="3.30.70.2580">
    <property type="match status" value="1"/>
</dbReference>
<evidence type="ECO:0000313" key="11">
    <source>
        <dbReference type="EMBL" id="RZN55810.1"/>
    </source>
</evidence>
<evidence type="ECO:0000256" key="1">
    <source>
        <dbReference type="ARBA" id="ARBA00012807"/>
    </source>
</evidence>
<dbReference type="Gene3D" id="3.30.300.110">
    <property type="entry name" value="Met-10+ protein-like domains"/>
    <property type="match status" value="1"/>
</dbReference>
<dbReference type="SUPFAM" id="SSF53335">
    <property type="entry name" value="S-adenosyl-L-methionine-dependent methyltransferases"/>
    <property type="match status" value="1"/>
</dbReference>
<evidence type="ECO:0000256" key="8">
    <source>
        <dbReference type="ARBA" id="ARBA00033392"/>
    </source>
</evidence>
<accession>A0A523BB61</accession>
<evidence type="ECO:0000256" key="5">
    <source>
        <dbReference type="ARBA" id="ARBA00022691"/>
    </source>
</evidence>
<dbReference type="Proteomes" id="UP000316080">
    <property type="component" value="Unassembled WGS sequence"/>
</dbReference>
<evidence type="ECO:0000313" key="12">
    <source>
        <dbReference type="EMBL" id="TDA38155.1"/>
    </source>
</evidence>
<sequence length="351" mass="40319">MQLSKGPCVKIEKRIAEKIRKILINMNLFDDTRKIISENDYIIIPILRWPSEEELDIIKNIAEVEIIDMELPSHKKRFKNLIEVLDGRLPPYLLTLLPRSYDIIGDIGVIEDLDTELLPYKGIIGKALMELHSNLKTVLLKIGKVNGKYRIPKYEVIAGEEKYNTIHTEYGVKLKIDLQKAYYSPRLATEHNRVASQVKDGEIVVDMFSGIGSFALHIAKRVFAKVYAIDINPNAVNLIKENIKINKIKGEIIPLCGDVRDFSDILKRRADRVIMNLPGEAIEYINLALSFIKEKGGIIHFYAFSKDIEDTKTNLISRLNVKKYDIIHIKRVREVSPKEWQIVIDLSVMPF</sequence>
<name>A0A523BB61_9CREN</name>
<reference evidence="12 14" key="1">
    <citation type="journal article" date="2019" name="Nat. Microbiol.">
        <title>Expanding anaerobic alkane metabolism in the domain of Archaea.</title>
        <authorList>
            <person name="Wang Y."/>
            <person name="Wegener G."/>
            <person name="Hou J."/>
            <person name="Wang F."/>
            <person name="Xiao X."/>
        </authorList>
    </citation>
    <scope>NUCLEOTIDE SEQUENCE [LARGE SCALE GENOMIC DNA]</scope>
    <source>
        <strain evidence="12">WYZ-LMO11</strain>
    </source>
</reference>
<dbReference type="CDD" id="cd02440">
    <property type="entry name" value="AdoMet_MTases"/>
    <property type="match status" value="1"/>
</dbReference>
<dbReference type="InterPro" id="IPR030382">
    <property type="entry name" value="MeTrfase_TRM5/TYW2"/>
</dbReference>
<dbReference type="GO" id="GO:0052906">
    <property type="term" value="F:tRNA (guanine(37)-N1)-methyltransferase activity"/>
    <property type="evidence" value="ECO:0007669"/>
    <property type="project" value="UniProtKB-EC"/>
</dbReference>
<keyword evidence="3 12" id="KW-0489">Methyltransferase</keyword>
<dbReference type="Pfam" id="PF02475">
    <property type="entry name" value="TRM5-TYW2_MTfase"/>
    <property type="match status" value="1"/>
</dbReference>
<organism evidence="12 14">
    <name type="scientific">Thermoproteota archaeon</name>
    <dbReference type="NCBI Taxonomy" id="2056631"/>
    <lineage>
        <taxon>Archaea</taxon>
        <taxon>Thermoproteota</taxon>
    </lineage>
</organism>
<keyword evidence="4 12" id="KW-0808">Transferase</keyword>
<dbReference type="Pfam" id="PF25133">
    <property type="entry name" value="TYW2_N_2"/>
    <property type="match status" value="1"/>
</dbReference>
<dbReference type="Proteomes" id="UP000317265">
    <property type="component" value="Unassembled WGS sequence"/>
</dbReference>
<dbReference type="InterPro" id="IPR029063">
    <property type="entry name" value="SAM-dependent_MTases_sf"/>
</dbReference>
<evidence type="ECO:0000256" key="2">
    <source>
        <dbReference type="ARBA" id="ARBA00022490"/>
    </source>
</evidence>
<dbReference type="GO" id="GO:0002939">
    <property type="term" value="P:tRNA N1-guanine methylation"/>
    <property type="evidence" value="ECO:0007669"/>
    <property type="project" value="TreeGrafter"/>
</dbReference>
<evidence type="ECO:0000256" key="3">
    <source>
        <dbReference type="ARBA" id="ARBA00022603"/>
    </source>
</evidence>
<dbReference type="InterPro" id="IPR056743">
    <property type="entry name" value="TRM5-TYW2-like_MTfase"/>
</dbReference>
<keyword evidence="6" id="KW-0819">tRNA processing</keyword>
<dbReference type="InterPro" id="IPR040601">
    <property type="entry name" value="Trm5a/b_N"/>
</dbReference>
<evidence type="ECO:0000256" key="4">
    <source>
        <dbReference type="ARBA" id="ARBA00022679"/>
    </source>
</evidence>